<feature type="compositionally biased region" description="Acidic residues" evidence="1">
    <location>
        <begin position="323"/>
        <end position="340"/>
    </location>
</feature>
<sequence>MAQPSPNVSPLYILSSGQPNNTPPPPPPSSASGEDAGHTTSCADSYDPPPHSFFTPHHSNLLDGLFAGGPLDISALSDLLGSLDGAPALSASAVRDEHAACAAPGDIAGSGSQSEPGDDGDYRDVSMAADNVMDYDGITTEAVLFGLRSLDEFERQAAIHTEGRLTQDDYDDSDDDRDYDASDLALHTAATDAGDQFYGHVGNLDLLHAHSEHAHNPASTLGSFNEAELSAALEQIYWSSLEMPLPESSTLGSMGSATEPGSSLSIAAPTPATTPMPQALPPHTGPCAAEFASWPPSASAADGGNGYGAGAEEMMAYANSGNDESDGGEYDSADDDDNENPLELEELSLFSLFLSDMSAFESFLSNLSLNQLRQCAATVNSVLVRRESAHDNVANPTQAAGRPRNAGDSPLRPLHAGHARTKTTGASTDTSYSAALKEPLLAGNDAGDGVQENSSLAGSYPSQLKTSAPSEGGGLNRPNGANREDVHASDHDTAGFAQATDPLIETGSDDVPWLSFVYAQKGKPKRHRIRIDIERAPLPAIPHSFKANNCVYPRANCSKPTYAGNRWSYETECNGIGWKLAFLNQELLSGRRGLLQTAVNNYRTMVAGRKSRRIARLEKAERTHHGRSGANDHRHAAITSTRGVPSASGYKRPLPAPISVNMPDLRESSNAAARLASAPSEKRAKLDHCATVAGADFGHNAVSPPPPTAGEGEHSQLSFATAASIGLNEKPTGAQTKSSTAKVPASTPARVPGQPPAAAAAAASQHAKCLNINAFINSKVSRIRISVDLGAVDSEGADARFKREHAVFPRALNAPRSRYGALQGRWEFELACNELAWKLAWLNKSRLKGRKPLIQKCLDAYRGKFAAPPWSLLSCHAEEMNGSVDPRFFDYWTPRLGRRGLASILPLQESQPLRPSQAPTLPGSRKTPPAEFRDGVGVVNPSLPVHARAADKPGAKALALSCKANASSVSKGHNRMAPPLPTAVPGRGGRSEKSAKAQVAANMITDVLRRLAKTDPSLAPLAGVLGSSKQGGSKSQASVSSCGSGGQGDEDDDAPLDAKVAELEKLIIDIQNN</sequence>
<feature type="region of interest" description="Disordered" evidence="1">
    <location>
        <begin position="248"/>
        <end position="270"/>
    </location>
</feature>
<dbReference type="Proteomes" id="UP001150907">
    <property type="component" value="Unassembled WGS sequence"/>
</dbReference>
<feature type="region of interest" description="Disordered" evidence="1">
    <location>
        <begin position="318"/>
        <end position="340"/>
    </location>
</feature>
<evidence type="ECO:0000313" key="3">
    <source>
        <dbReference type="EMBL" id="KAJ2000840.1"/>
    </source>
</evidence>
<reference evidence="3" key="1">
    <citation type="submission" date="2022-07" db="EMBL/GenBank/DDBJ databases">
        <title>Phylogenomic reconstructions and comparative analyses of Kickxellomycotina fungi.</title>
        <authorList>
            <person name="Reynolds N.K."/>
            <person name="Stajich J.E."/>
            <person name="Barry K."/>
            <person name="Grigoriev I.V."/>
            <person name="Crous P."/>
            <person name="Smith M.E."/>
        </authorList>
    </citation>
    <scope>NUCLEOTIDE SEQUENCE</scope>
    <source>
        <strain evidence="3">IMI 214461</strain>
    </source>
</reference>
<evidence type="ECO:0000256" key="1">
    <source>
        <dbReference type="SAM" id="MobiDB-lite"/>
    </source>
</evidence>
<dbReference type="AlphaFoldDB" id="A0A9W8BH59"/>
<feature type="compositionally biased region" description="Polar residues" evidence="1">
    <location>
        <begin position="248"/>
        <end position="265"/>
    </location>
</feature>
<feature type="region of interest" description="Disordered" evidence="1">
    <location>
        <begin position="443"/>
        <end position="487"/>
    </location>
</feature>
<name>A0A9W8BH59_9FUNG</name>
<evidence type="ECO:0000313" key="4">
    <source>
        <dbReference type="Proteomes" id="UP001150907"/>
    </source>
</evidence>
<gene>
    <name evidence="3" type="ORF">H4R26_004425</name>
</gene>
<feature type="region of interest" description="Disordered" evidence="1">
    <location>
        <begin position="907"/>
        <end position="931"/>
    </location>
</feature>
<evidence type="ECO:0000259" key="2">
    <source>
        <dbReference type="Pfam" id="PF26087"/>
    </source>
</evidence>
<dbReference type="EMBL" id="JANBQF010000479">
    <property type="protein sequence ID" value="KAJ2000840.1"/>
    <property type="molecule type" value="Genomic_DNA"/>
</dbReference>
<dbReference type="Pfam" id="PF26087">
    <property type="entry name" value="DUF8032"/>
    <property type="match status" value="2"/>
</dbReference>
<feature type="region of interest" description="Disordered" evidence="1">
    <location>
        <begin position="103"/>
        <end position="123"/>
    </location>
</feature>
<feature type="region of interest" description="Disordered" evidence="1">
    <location>
        <begin position="389"/>
        <end position="431"/>
    </location>
</feature>
<dbReference type="InterPro" id="IPR058345">
    <property type="entry name" value="DUF8032"/>
</dbReference>
<proteinExistence type="predicted"/>
<keyword evidence="4" id="KW-1185">Reference proteome</keyword>
<comment type="caution">
    <text evidence="3">The sequence shown here is derived from an EMBL/GenBank/DDBJ whole genome shotgun (WGS) entry which is preliminary data.</text>
</comment>
<dbReference type="PANTHER" id="PTHR22949">
    <property type="entry name" value="WHITE COLLAR 2 PROTEIN WC2"/>
    <property type="match status" value="1"/>
</dbReference>
<dbReference type="OrthoDB" id="5599902at2759"/>
<dbReference type="PANTHER" id="PTHR22949:SF0">
    <property type="entry name" value="RE27538P"/>
    <property type="match status" value="1"/>
</dbReference>
<accession>A0A9W8BH59</accession>
<feature type="region of interest" description="Disordered" evidence="1">
    <location>
        <begin position="969"/>
        <end position="991"/>
    </location>
</feature>
<feature type="domain" description="DUF8032" evidence="2">
    <location>
        <begin position="512"/>
        <end position="604"/>
    </location>
</feature>
<protein>
    <recommendedName>
        <fullName evidence="2">DUF8032 domain-containing protein</fullName>
    </recommendedName>
</protein>
<feature type="region of interest" description="Disordered" evidence="1">
    <location>
        <begin position="1"/>
        <end position="54"/>
    </location>
</feature>
<feature type="compositionally biased region" description="Polar residues" evidence="1">
    <location>
        <begin position="908"/>
        <end position="919"/>
    </location>
</feature>
<feature type="region of interest" description="Disordered" evidence="1">
    <location>
        <begin position="729"/>
        <end position="758"/>
    </location>
</feature>
<feature type="region of interest" description="Disordered" evidence="1">
    <location>
        <begin position="1023"/>
        <end position="1057"/>
    </location>
</feature>
<feature type="compositionally biased region" description="Low complexity" evidence="1">
    <location>
        <begin position="1023"/>
        <end position="1042"/>
    </location>
</feature>
<organism evidence="3 4">
    <name type="scientific">Coemansia thaxteri</name>
    <dbReference type="NCBI Taxonomy" id="2663907"/>
    <lineage>
        <taxon>Eukaryota</taxon>
        <taxon>Fungi</taxon>
        <taxon>Fungi incertae sedis</taxon>
        <taxon>Zoopagomycota</taxon>
        <taxon>Kickxellomycotina</taxon>
        <taxon>Kickxellomycetes</taxon>
        <taxon>Kickxellales</taxon>
        <taxon>Kickxellaceae</taxon>
        <taxon>Coemansia</taxon>
    </lineage>
</organism>
<feature type="compositionally biased region" description="Polar residues" evidence="1">
    <location>
        <begin position="451"/>
        <end position="469"/>
    </location>
</feature>
<feature type="domain" description="DUF8032" evidence="2">
    <location>
        <begin position="770"/>
        <end position="864"/>
    </location>
</feature>
<feature type="compositionally biased region" description="Polar residues" evidence="1">
    <location>
        <begin position="422"/>
        <end position="431"/>
    </location>
</feature>